<dbReference type="Pfam" id="PF01553">
    <property type="entry name" value="Acyltransferase"/>
    <property type="match status" value="1"/>
</dbReference>
<dbReference type="Proteomes" id="UP000189941">
    <property type="component" value="Unassembled WGS sequence"/>
</dbReference>
<sequence length="209" mass="23784">MTFYQFAVHMIKFIFHLFNGKPQISGLENLPEDQPLIIASTHRSMTDPFFLADVIYPKEVAFMAKDSLFKQKWLAKLLAKGNVFPVNREKPSTTTIKHAVNVLTKENLNLGIFPSGSRHTTEIKSGTAFIQKLSKATIVPVAIQPPIGFWQFITRKRAKIAFGQPIPFDSTQKYDKEMLANVDAQIAEQFDLLDKQLDPEYVYVPKPKK</sequence>
<evidence type="ECO:0000313" key="5">
    <source>
        <dbReference type="Proteomes" id="UP000189941"/>
    </source>
</evidence>
<dbReference type="RefSeq" id="WP_078755609.1">
    <property type="nucleotide sequence ID" value="NZ_FUWO01000005.1"/>
</dbReference>
<evidence type="ECO:0000313" key="4">
    <source>
        <dbReference type="EMBL" id="SJZ44620.1"/>
    </source>
</evidence>
<keyword evidence="1 4" id="KW-0808">Transferase</keyword>
<dbReference type="OrthoDB" id="9803035at2"/>
<dbReference type="PANTHER" id="PTHR10434">
    <property type="entry name" value="1-ACYL-SN-GLYCEROL-3-PHOSPHATE ACYLTRANSFERASE"/>
    <property type="match status" value="1"/>
</dbReference>
<dbReference type="AlphaFoldDB" id="A0A1T4KQE7"/>
<dbReference type="EMBL" id="FUWO01000005">
    <property type="protein sequence ID" value="SJZ44620.1"/>
    <property type="molecule type" value="Genomic_DNA"/>
</dbReference>
<dbReference type="PANTHER" id="PTHR10434:SF40">
    <property type="entry name" value="1-ACYL-SN-GLYCEROL-3-PHOSPHATE ACYLTRANSFERASE"/>
    <property type="match status" value="1"/>
</dbReference>
<dbReference type="SMART" id="SM00563">
    <property type="entry name" value="PlsC"/>
    <property type="match status" value="1"/>
</dbReference>
<evidence type="ECO:0000256" key="2">
    <source>
        <dbReference type="ARBA" id="ARBA00023315"/>
    </source>
</evidence>
<name>A0A1T4KQE7_9LACT</name>
<feature type="domain" description="Phospholipid/glycerol acyltransferase" evidence="3">
    <location>
        <begin position="36"/>
        <end position="146"/>
    </location>
</feature>
<dbReference type="STRING" id="1121925.SAMN02746011_00814"/>
<dbReference type="InterPro" id="IPR002123">
    <property type="entry name" value="Plipid/glycerol_acylTrfase"/>
</dbReference>
<evidence type="ECO:0000256" key="1">
    <source>
        <dbReference type="ARBA" id="ARBA00022679"/>
    </source>
</evidence>
<dbReference type="GO" id="GO:0006654">
    <property type="term" value="P:phosphatidic acid biosynthetic process"/>
    <property type="evidence" value="ECO:0007669"/>
    <property type="project" value="TreeGrafter"/>
</dbReference>
<dbReference type="SUPFAM" id="SSF69593">
    <property type="entry name" value="Glycerol-3-phosphate (1)-acyltransferase"/>
    <property type="match status" value="1"/>
</dbReference>
<gene>
    <name evidence="4" type="ORF">SAMN02746011_00814</name>
</gene>
<dbReference type="GO" id="GO:0003841">
    <property type="term" value="F:1-acylglycerol-3-phosphate O-acyltransferase activity"/>
    <property type="evidence" value="ECO:0007669"/>
    <property type="project" value="TreeGrafter"/>
</dbReference>
<reference evidence="5" key="1">
    <citation type="submission" date="2017-02" db="EMBL/GenBank/DDBJ databases">
        <authorList>
            <person name="Varghese N."/>
            <person name="Submissions S."/>
        </authorList>
    </citation>
    <scope>NUCLEOTIDE SEQUENCE [LARGE SCALE GENOMIC DNA]</scope>
    <source>
        <strain evidence="5">DSM 15739</strain>
    </source>
</reference>
<keyword evidence="5" id="KW-1185">Reference proteome</keyword>
<organism evidence="4 5">
    <name type="scientific">Globicatella sulfidifaciens DSM 15739</name>
    <dbReference type="NCBI Taxonomy" id="1121925"/>
    <lineage>
        <taxon>Bacteria</taxon>
        <taxon>Bacillati</taxon>
        <taxon>Bacillota</taxon>
        <taxon>Bacilli</taxon>
        <taxon>Lactobacillales</taxon>
        <taxon>Aerococcaceae</taxon>
        <taxon>Globicatella</taxon>
    </lineage>
</organism>
<protein>
    <submittedName>
        <fullName evidence="4">1-acyl-sn-glycerol-3-phosphate acyltransferase</fullName>
    </submittedName>
</protein>
<accession>A0A1T4KQE7</accession>
<evidence type="ECO:0000259" key="3">
    <source>
        <dbReference type="SMART" id="SM00563"/>
    </source>
</evidence>
<keyword evidence="2 4" id="KW-0012">Acyltransferase</keyword>
<dbReference type="CDD" id="cd07989">
    <property type="entry name" value="LPLAT_AGPAT-like"/>
    <property type="match status" value="1"/>
</dbReference>
<proteinExistence type="predicted"/>